<reference evidence="2" key="1">
    <citation type="submission" date="2018-05" db="EMBL/GenBank/DDBJ databases">
        <authorList>
            <person name="Lanie J.A."/>
            <person name="Ng W.-L."/>
            <person name="Kazmierczak K.M."/>
            <person name="Andrzejewski T.M."/>
            <person name="Davidsen T.M."/>
            <person name="Wayne K.J."/>
            <person name="Tettelin H."/>
            <person name="Glass J.I."/>
            <person name="Rusch D."/>
            <person name="Podicherti R."/>
            <person name="Tsui H.-C.T."/>
            <person name="Winkler M.E."/>
        </authorList>
    </citation>
    <scope>NUCLEOTIDE SEQUENCE</scope>
</reference>
<dbReference type="Pfam" id="PF20099">
    <property type="entry name" value="DUF6489"/>
    <property type="match status" value="1"/>
</dbReference>
<accession>A0A382J0X7</accession>
<proteinExistence type="predicted"/>
<name>A0A382J0X7_9ZZZZ</name>
<protein>
    <submittedName>
        <fullName evidence="2">Uncharacterized protein</fullName>
    </submittedName>
</protein>
<evidence type="ECO:0000256" key="1">
    <source>
        <dbReference type="SAM" id="MobiDB-lite"/>
    </source>
</evidence>
<sequence length="92" mass="10127">MKITITIDATPEEARRIMGLPELHDVHEALMEKMSDHVKKGTVDPEKVMEMLGPSMKAGQQIMESVLQGMGSAMDAASQMDQDSKKKKTAPE</sequence>
<dbReference type="AlphaFoldDB" id="A0A382J0X7"/>
<feature type="region of interest" description="Disordered" evidence="1">
    <location>
        <begin position="71"/>
        <end position="92"/>
    </location>
</feature>
<gene>
    <name evidence="2" type="ORF">METZ01_LOCUS257911</name>
</gene>
<organism evidence="2">
    <name type="scientific">marine metagenome</name>
    <dbReference type="NCBI Taxonomy" id="408172"/>
    <lineage>
        <taxon>unclassified sequences</taxon>
        <taxon>metagenomes</taxon>
        <taxon>ecological metagenomes</taxon>
    </lineage>
</organism>
<dbReference type="InterPro" id="IPR045502">
    <property type="entry name" value="DUF6489"/>
</dbReference>
<dbReference type="EMBL" id="UINC01070705">
    <property type="protein sequence ID" value="SVC05057.1"/>
    <property type="molecule type" value="Genomic_DNA"/>
</dbReference>
<evidence type="ECO:0000313" key="2">
    <source>
        <dbReference type="EMBL" id="SVC05057.1"/>
    </source>
</evidence>